<sequence>MEGTQKQSTNTPVVRRSCSCPRRSKNRVSEPQVPTQGGDRRGELHSDTALTQPVQGAQAARVQSINPQVPKLTWKPTKVTTTKKVRNKEVELTSYVFDIVYRQELVPSAMLEKVKPVLNTSYKPYFSDGNQEDDKEPEFYQTNKGQLVFKKFAAFYTKLPMPCVVPNANESIPTTKKPAQKPIPDIKHIILLKLMRESGNYKAAAALVGVDLVVIATIHHVSILPLVGHFEDKSVAFAFTS</sequence>
<proteinExistence type="predicted"/>
<dbReference type="EMBL" id="QTSX02002864">
    <property type="protein sequence ID" value="KAJ9074294.1"/>
    <property type="molecule type" value="Genomic_DNA"/>
</dbReference>
<name>A0ACC2TI83_9FUNG</name>
<protein>
    <submittedName>
        <fullName evidence="1">Uncharacterized protein</fullName>
    </submittedName>
</protein>
<keyword evidence="2" id="KW-1185">Reference proteome</keyword>
<organism evidence="1 2">
    <name type="scientific">Entomophthora muscae</name>
    <dbReference type="NCBI Taxonomy" id="34485"/>
    <lineage>
        <taxon>Eukaryota</taxon>
        <taxon>Fungi</taxon>
        <taxon>Fungi incertae sedis</taxon>
        <taxon>Zoopagomycota</taxon>
        <taxon>Entomophthoromycotina</taxon>
        <taxon>Entomophthoromycetes</taxon>
        <taxon>Entomophthorales</taxon>
        <taxon>Entomophthoraceae</taxon>
        <taxon>Entomophthora</taxon>
    </lineage>
</organism>
<evidence type="ECO:0000313" key="2">
    <source>
        <dbReference type="Proteomes" id="UP001165960"/>
    </source>
</evidence>
<accession>A0ACC2TI83</accession>
<evidence type="ECO:0000313" key="1">
    <source>
        <dbReference type="EMBL" id="KAJ9074294.1"/>
    </source>
</evidence>
<reference evidence="1" key="1">
    <citation type="submission" date="2022-04" db="EMBL/GenBank/DDBJ databases">
        <title>Genome of the entomopathogenic fungus Entomophthora muscae.</title>
        <authorList>
            <person name="Elya C."/>
            <person name="Lovett B.R."/>
            <person name="Lee E."/>
            <person name="Macias A.M."/>
            <person name="Hajek A.E."/>
            <person name="De Bivort B.L."/>
            <person name="Kasson M.T."/>
            <person name="De Fine Licht H.H."/>
            <person name="Stajich J.E."/>
        </authorList>
    </citation>
    <scope>NUCLEOTIDE SEQUENCE</scope>
    <source>
        <strain evidence="1">Berkeley</strain>
    </source>
</reference>
<comment type="caution">
    <text evidence="1">The sequence shown here is derived from an EMBL/GenBank/DDBJ whole genome shotgun (WGS) entry which is preliminary data.</text>
</comment>
<gene>
    <name evidence="1" type="ORF">DSO57_1007984</name>
</gene>
<dbReference type="Proteomes" id="UP001165960">
    <property type="component" value="Unassembled WGS sequence"/>
</dbReference>